<evidence type="ECO:0000256" key="1">
    <source>
        <dbReference type="ARBA" id="ARBA00022679"/>
    </source>
</evidence>
<dbReference type="InterPro" id="IPR003673">
    <property type="entry name" value="CoA-Trfase_fam_III"/>
</dbReference>
<dbReference type="RefSeq" id="WP_173146329.1">
    <property type="nucleotide sequence ID" value="NZ_CP053985.1"/>
</dbReference>
<evidence type="ECO:0000313" key="2">
    <source>
        <dbReference type="EMBL" id="QKH37488.1"/>
    </source>
</evidence>
<accession>A0A7D4DZ73</accession>
<dbReference type="Proteomes" id="UP000500970">
    <property type="component" value="Chromosome"/>
</dbReference>
<gene>
    <name evidence="2" type="ORF">FOC84_22165</name>
</gene>
<dbReference type="InterPro" id="IPR044855">
    <property type="entry name" value="CoA-Trfase_III_dom3_sf"/>
</dbReference>
<dbReference type="SUPFAM" id="SSF89796">
    <property type="entry name" value="CoA-transferase family III (CaiB/BaiF)"/>
    <property type="match status" value="1"/>
</dbReference>
<keyword evidence="1 2" id="KW-0808">Transferase</keyword>
<dbReference type="KEGG" id="apes:FOC84_22165"/>
<organism evidence="2 3">
    <name type="scientific">Achromobacter pestifer</name>
    <dbReference type="NCBI Taxonomy" id="1353889"/>
    <lineage>
        <taxon>Bacteria</taxon>
        <taxon>Pseudomonadati</taxon>
        <taxon>Pseudomonadota</taxon>
        <taxon>Betaproteobacteria</taxon>
        <taxon>Burkholderiales</taxon>
        <taxon>Alcaligenaceae</taxon>
        <taxon>Achromobacter</taxon>
    </lineage>
</organism>
<reference evidence="2 3" key="1">
    <citation type="submission" date="2020-05" db="EMBL/GenBank/DDBJ databases">
        <title>FDA dAtabase for Regulatory Grade micrObial Sequences (FDA-ARGOS): Supporting development and validation of Infectious Disease Dx tests.</title>
        <authorList>
            <person name="Sproer C."/>
            <person name="Gronow S."/>
            <person name="Severitt S."/>
            <person name="Schroder I."/>
            <person name="Tallon L."/>
            <person name="Sadzewicz L."/>
            <person name="Zhao X."/>
            <person name="Vavikolanu K."/>
            <person name="Mehta A."/>
            <person name="Aluvathingal J."/>
            <person name="Nadendla S."/>
            <person name="Myers T."/>
            <person name="Yan Y."/>
            <person name="Sichtig H."/>
        </authorList>
    </citation>
    <scope>NUCLEOTIDE SEQUENCE [LARGE SCALE GENOMIC DNA]</scope>
    <source>
        <strain evidence="2 3">FDAARGOS_790</strain>
    </source>
</reference>
<proteinExistence type="predicted"/>
<protein>
    <submittedName>
        <fullName evidence="2">CoA transferase</fullName>
    </submittedName>
</protein>
<dbReference type="Gene3D" id="3.40.50.10540">
    <property type="entry name" value="Crotonobetainyl-coa:carnitine coa-transferase, domain 1"/>
    <property type="match status" value="1"/>
</dbReference>
<dbReference type="PANTHER" id="PTHR48207:SF3">
    <property type="entry name" value="SUCCINATE--HYDROXYMETHYLGLUTARATE COA-TRANSFERASE"/>
    <property type="match status" value="1"/>
</dbReference>
<name>A0A7D4DZ73_9BURK</name>
<dbReference type="GO" id="GO:0008410">
    <property type="term" value="F:CoA-transferase activity"/>
    <property type="evidence" value="ECO:0007669"/>
    <property type="project" value="TreeGrafter"/>
</dbReference>
<dbReference type="Gene3D" id="3.30.1540.10">
    <property type="entry name" value="formyl-coa transferase, domain 3"/>
    <property type="match status" value="1"/>
</dbReference>
<dbReference type="AlphaFoldDB" id="A0A7D4DZ73"/>
<sequence length="399" mass="43174">MLENQLNAPPLHGVRVIDISRVLAGPYCGQLLADMGADVIKVESPQGDENRRWSPLLPNGESCNFASVNRGKRGLTLNLTHPRGREIFHELLASADVLLHNFLPSTAAKLGVDIAQLEADYPDLIICSLTAFGAKGPLRDRPGYDSVLQAFAGLMAITGEPDGQPVRAGSSIIDMATGLVAFGGIVTALYSRLAGGARRGVSVSLFETAVAMLGYHGTAWLEAGVLPHREGSGIWHLVPYQAFMCSDQYLFVAALNDATWRRLCSALDLADLRDDPELATNEQRVQRRDHVVGRIGQLLSTRPARHWQPILEDAHVPTSPLHTLDQVFEHEQTLANDMLVSVSRRDGTTMRQIGLPFKVGSLTGASEAPPSLGEHTDQILAELRHDTNSIAALKKDGAV</sequence>
<dbReference type="InterPro" id="IPR050483">
    <property type="entry name" value="CoA-transferase_III_domain"/>
</dbReference>
<dbReference type="PANTHER" id="PTHR48207">
    <property type="entry name" value="SUCCINATE--HYDROXYMETHYLGLUTARATE COA-TRANSFERASE"/>
    <property type="match status" value="1"/>
</dbReference>
<keyword evidence="3" id="KW-1185">Reference proteome</keyword>
<dbReference type="Pfam" id="PF02515">
    <property type="entry name" value="CoA_transf_3"/>
    <property type="match status" value="1"/>
</dbReference>
<dbReference type="InterPro" id="IPR023606">
    <property type="entry name" value="CoA-Trfase_III_dom_1_sf"/>
</dbReference>
<dbReference type="EMBL" id="CP053985">
    <property type="protein sequence ID" value="QKH37488.1"/>
    <property type="molecule type" value="Genomic_DNA"/>
</dbReference>
<evidence type="ECO:0000313" key="3">
    <source>
        <dbReference type="Proteomes" id="UP000500970"/>
    </source>
</evidence>